<organism evidence="2">
    <name type="scientific">Tetraodon nigroviridis</name>
    <name type="common">Spotted green pufferfish</name>
    <name type="synonym">Chelonodon nigroviridis</name>
    <dbReference type="NCBI Taxonomy" id="99883"/>
    <lineage>
        <taxon>Eukaryota</taxon>
        <taxon>Metazoa</taxon>
        <taxon>Chordata</taxon>
        <taxon>Craniata</taxon>
        <taxon>Vertebrata</taxon>
        <taxon>Euteleostomi</taxon>
        <taxon>Actinopterygii</taxon>
        <taxon>Neopterygii</taxon>
        <taxon>Teleostei</taxon>
        <taxon>Neoteleostei</taxon>
        <taxon>Acanthomorphata</taxon>
        <taxon>Eupercaria</taxon>
        <taxon>Tetraodontiformes</taxon>
        <taxon>Tetradontoidea</taxon>
        <taxon>Tetraodontidae</taxon>
        <taxon>Tetraodon</taxon>
    </lineage>
</organism>
<protein>
    <submittedName>
        <fullName evidence="2">(spotted green pufferfish) hypothetical protein</fullName>
    </submittedName>
</protein>
<accession>Q4S756</accession>
<evidence type="ECO:0000256" key="1">
    <source>
        <dbReference type="SAM" id="MobiDB-lite"/>
    </source>
</evidence>
<gene>
    <name evidence="2" type="ORF">GSTENG00022978001</name>
</gene>
<proteinExistence type="predicted"/>
<dbReference type="EMBL" id="CAAE01014723">
    <property type="protein sequence ID" value="CAG03526.1"/>
    <property type="molecule type" value="Genomic_DNA"/>
</dbReference>
<sequence>MSQQTPAHCESDVKAFLRKWETDVHNQMRATRLNILTCRPFERAYHKGKMKSLGEVLELLHGKKTFKMIKRDLKNERSRFQMELQTARAHYHQTVARYEARKRLNLDLKIQLSQQFQLTNKLQKENEMLRCQIKKMRDLQSNRLEEPPPVANVEGRSSPQSVRS</sequence>
<feature type="region of interest" description="Disordered" evidence="1">
    <location>
        <begin position="140"/>
        <end position="164"/>
    </location>
</feature>
<name>Q4S756_TETNG</name>
<evidence type="ECO:0000313" key="2">
    <source>
        <dbReference type="EMBL" id="CAG03526.1"/>
    </source>
</evidence>
<dbReference type="AlphaFoldDB" id="Q4S756"/>
<reference evidence="2" key="1">
    <citation type="journal article" date="2004" name="Nature">
        <title>Genome duplication in the teleost fish Tetraodon nigroviridis reveals the early vertebrate proto-karyotype.</title>
        <authorList>
            <person name="Jaillon O."/>
            <person name="Aury J.-M."/>
            <person name="Brunet F."/>
            <person name="Petit J.-L."/>
            <person name="Stange-Thomann N."/>
            <person name="Mauceli E."/>
            <person name="Bouneau L."/>
            <person name="Fischer C."/>
            <person name="Ozouf-Costaz C."/>
            <person name="Bernot A."/>
            <person name="Nicaud S."/>
            <person name="Jaffe D."/>
            <person name="Fisher S."/>
            <person name="Lutfalla G."/>
            <person name="Dossat C."/>
            <person name="Segurens B."/>
            <person name="Dasilva C."/>
            <person name="Salanoubat M."/>
            <person name="Levy M."/>
            <person name="Boudet N."/>
            <person name="Castellano S."/>
            <person name="Anthouard V."/>
            <person name="Jubin C."/>
            <person name="Castelli V."/>
            <person name="Katinka M."/>
            <person name="Vacherie B."/>
            <person name="Biemont C."/>
            <person name="Skalli Z."/>
            <person name="Cattolico L."/>
            <person name="Poulain J."/>
            <person name="De Berardinis V."/>
            <person name="Cruaud C."/>
            <person name="Duprat S."/>
            <person name="Brottier P."/>
            <person name="Coutanceau J.-P."/>
            <person name="Gouzy J."/>
            <person name="Parra G."/>
            <person name="Lardier G."/>
            <person name="Chapple C."/>
            <person name="McKernan K.J."/>
            <person name="McEwan P."/>
            <person name="Bosak S."/>
            <person name="Kellis M."/>
            <person name="Volff J.-N."/>
            <person name="Guigo R."/>
            <person name="Zody M.C."/>
            <person name="Mesirov J."/>
            <person name="Lindblad-Toh K."/>
            <person name="Birren B."/>
            <person name="Nusbaum C."/>
            <person name="Kahn D."/>
            <person name="Robinson-Rechavi M."/>
            <person name="Laudet V."/>
            <person name="Schachter V."/>
            <person name="Quetier F."/>
            <person name="Saurin W."/>
            <person name="Scarpelli C."/>
            <person name="Wincker P."/>
            <person name="Lander E.S."/>
            <person name="Weissenbach J."/>
            <person name="Roest Crollius H."/>
        </authorList>
    </citation>
    <scope>NUCLEOTIDE SEQUENCE [LARGE SCALE GENOMIC DNA]</scope>
</reference>
<feature type="compositionally biased region" description="Polar residues" evidence="1">
    <location>
        <begin position="155"/>
        <end position="164"/>
    </location>
</feature>
<dbReference type="KEGG" id="tng:GSTEN00022978G001"/>
<comment type="caution">
    <text evidence="2">The sequence shown here is derived from an EMBL/GenBank/DDBJ whole genome shotgun (WGS) entry which is preliminary data.</text>
</comment>
<reference evidence="2" key="2">
    <citation type="submission" date="2004-02" db="EMBL/GenBank/DDBJ databases">
        <authorList>
            <consortium name="Genoscope"/>
            <consortium name="Whitehead Institute Centre for Genome Research"/>
        </authorList>
    </citation>
    <scope>NUCLEOTIDE SEQUENCE</scope>
</reference>